<dbReference type="Proteomes" id="UP000037446">
    <property type="component" value="Unassembled WGS sequence"/>
</dbReference>
<evidence type="ECO:0000313" key="2">
    <source>
        <dbReference type="EMBL" id="KNH03441.1"/>
    </source>
</evidence>
<dbReference type="Gene3D" id="3.40.50.11200">
    <property type="match status" value="1"/>
</dbReference>
<reference evidence="2" key="1">
    <citation type="submission" date="2015-02" db="EMBL/GenBank/DDBJ databases">
        <authorList>
            <person name="Chooi Y.-H."/>
        </authorList>
    </citation>
    <scope>NUCLEOTIDE SEQUENCE [LARGE SCALE GENOMIC DNA]</scope>
    <source>
        <strain evidence="2">LAMA 915</strain>
    </source>
</reference>
<dbReference type="AlphaFoldDB" id="A0A0L1KHV9"/>
<name>A0A0L1KHV9_9SPHN</name>
<accession>A0A0L1KHV9</accession>
<dbReference type="SUPFAM" id="SSF52206">
    <property type="entry name" value="Hypothetical protein MTH538"/>
    <property type="match status" value="1"/>
</dbReference>
<dbReference type="Pfam" id="PF08937">
    <property type="entry name" value="ThsB_TIR"/>
    <property type="match status" value="1"/>
</dbReference>
<dbReference type="EMBL" id="JYNE01000009">
    <property type="protein sequence ID" value="KNH03441.1"/>
    <property type="molecule type" value="Genomic_DNA"/>
</dbReference>
<sequence length="159" mass="18001">MAKSCFLSFHYKPDCWRVSQIKKIGAIDGQELLDSNDWESIKKKGDAGIQKWIADNMNGKDCLIVLVGEKTAGRRWVNYEIKKAWRDGLGVLAIHIRNLKNSDGEQAKKGTDPFIGLTVDGEAITGRIYDPPYKISTNVYYHIKENISDWIDDAIRARG</sequence>
<feature type="domain" description="Thoeris protein ThsB TIR-like" evidence="1">
    <location>
        <begin position="6"/>
        <end position="100"/>
    </location>
</feature>
<dbReference type="PATRIC" id="fig|1306953.7.peg.1816"/>
<comment type="caution">
    <text evidence="2">The sequence shown here is derived from an EMBL/GenBank/DDBJ whole genome shotgun (WGS) entry which is preliminary data.</text>
</comment>
<organism evidence="2 3">
    <name type="scientific">Qipengyuania citrea LAMA 915</name>
    <dbReference type="NCBI Taxonomy" id="1306953"/>
    <lineage>
        <taxon>Bacteria</taxon>
        <taxon>Pseudomonadati</taxon>
        <taxon>Pseudomonadota</taxon>
        <taxon>Alphaproteobacteria</taxon>
        <taxon>Sphingomonadales</taxon>
        <taxon>Erythrobacteraceae</taxon>
        <taxon>Qipengyuania</taxon>
    </lineage>
</organism>
<dbReference type="InterPro" id="IPR036490">
    <property type="entry name" value="ThsB_TIR-like_sf"/>
</dbReference>
<dbReference type="STRING" id="1306953.J121_1770"/>
<gene>
    <name evidence="2" type="ORF">J121_1770</name>
</gene>
<evidence type="ECO:0000313" key="3">
    <source>
        <dbReference type="Proteomes" id="UP000037446"/>
    </source>
</evidence>
<proteinExistence type="predicted"/>
<dbReference type="InterPro" id="IPR015032">
    <property type="entry name" value="ThsB__TIR-like_domain"/>
</dbReference>
<protein>
    <recommendedName>
        <fullName evidence="1">Thoeris protein ThsB TIR-like domain-containing protein</fullName>
    </recommendedName>
</protein>
<evidence type="ECO:0000259" key="1">
    <source>
        <dbReference type="Pfam" id="PF08937"/>
    </source>
</evidence>